<reference evidence="2" key="1">
    <citation type="submission" date="2016-10" db="EMBL/GenBank/DDBJ databases">
        <authorList>
            <person name="Varghese N."/>
            <person name="Submissions S."/>
        </authorList>
    </citation>
    <scope>NUCLEOTIDE SEQUENCE [LARGE SCALE GENOMIC DNA]</scope>
    <source>
        <strain evidence="2">DSM 25055</strain>
    </source>
</reference>
<gene>
    <name evidence="1" type="ORF">SAMN04489841_3554</name>
</gene>
<accession>A0A1H9MYE8</accession>
<dbReference type="STRING" id="1186196.SAMN04489841_3554"/>
<keyword evidence="2" id="KW-1185">Reference proteome</keyword>
<proteinExistence type="predicted"/>
<organism evidence="1 2">
    <name type="scientific">Natrinema salaciae</name>
    <dbReference type="NCBI Taxonomy" id="1186196"/>
    <lineage>
        <taxon>Archaea</taxon>
        <taxon>Methanobacteriati</taxon>
        <taxon>Methanobacteriota</taxon>
        <taxon>Stenosarchaea group</taxon>
        <taxon>Halobacteria</taxon>
        <taxon>Halobacteriales</taxon>
        <taxon>Natrialbaceae</taxon>
        <taxon>Natrinema</taxon>
    </lineage>
</organism>
<sequence>MFLSNRDKNLTIIEASDTDDGESVGSWGFCVRHAYDDTVAMTRVTPA</sequence>
<dbReference type="EMBL" id="FOFD01000004">
    <property type="protein sequence ID" value="SER28724.1"/>
    <property type="molecule type" value="Genomic_DNA"/>
</dbReference>
<evidence type="ECO:0000313" key="2">
    <source>
        <dbReference type="Proteomes" id="UP000199114"/>
    </source>
</evidence>
<protein>
    <submittedName>
        <fullName evidence="1">Uncharacterized protein</fullName>
    </submittedName>
</protein>
<dbReference type="AlphaFoldDB" id="A0A1H9MYE8"/>
<name>A0A1H9MYE8_9EURY</name>
<evidence type="ECO:0000313" key="1">
    <source>
        <dbReference type="EMBL" id="SER28724.1"/>
    </source>
</evidence>
<dbReference type="Proteomes" id="UP000199114">
    <property type="component" value="Unassembled WGS sequence"/>
</dbReference>